<evidence type="ECO:0000313" key="3">
    <source>
        <dbReference type="Proteomes" id="UP000054408"/>
    </source>
</evidence>
<dbReference type="AlphaFoldDB" id="A0A0L0DPN8"/>
<reference evidence="2 3" key="1">
    <citation type="submission" date="2010-05" db="EMBL/GenBank/DDBJ databases">
        <title>The Genome Sequence of Thecamonas trahens ATCC 50062.</title>
        <authorList>
            <consortium name="The Broad Institute Genome Sequencing Platform"/>
            <person name="Russ C."/>
            <person name="Cuomo C."/>
            <person name="Shea T."/>
            <person name="Young S.K."/>
            <person name="Zeng Q."/>
            <person name="Koehrsen M."/>
            <person name="Haas B."/>
            <person name="Borodovsky M."/>
            <person name="Guigo R."/>
            <person name="Alvarado L."/>
            <person name="Berlin A."/>
            <person name="Bochicchio J."/>
            <person name="Borenstein D."/>
            <person name="Chapman S."/>
            <person name="Chen Z."/>
            <person name="Freedman E."/>
            <person name="Gellesch M."/>
            <person name="Goldberg J."/>
            <person name="Griggs A."/>
            <person name="Gujja S."/>
            <person name="Heilman E."/>
            <person name="Heiman D."/>
            <person name="Hepburn T."/>
            <person name="Howarth C."/>
            <person name="Jen D."/>
            <person name="Larson L."/>
            <person name="Mehta T."/>
            <person name="Park D."/>
            <person name="Pearson M."/>
            <person name="Roberts A."/>
            <person name="Saif S."/>
            <person name="Shenoy N."/>
            <person name="Sisk P."/>
            <person name="Stolte C."/>
            <person name="Sykes S."/>
            <person name="Thomson T."/>
            <person name="Walk T."/>
            <person name="White J."/>
            <person name="Yandava C."/>
            <person name="Burger G."/>
            <person name="Gray M.W."/>
            <person name="Holland P.W.H."/>
            <person name="King N."/>
            <person name="Lang F.B.F."/>
            <person name="Roger A.J."/>
            <person name="Ruiz-Trillo I."/>
            <person name="Lander E."/>
            <person name="Nusbaum C."/>
        </authorList>
    </citation>
    <scope>NUCLEOTIDE SEQUENCE [LARGE SCALE GENOMIC DNA]</scope>
    <source>
        <strain evidence="2 3">ATCC 50062</strain>
    </source>
</reference>
<dbReference type="RefSeq" id="XP_013753896.1">
    <property type="nucleotide sequence ID" value="XM_013898442.1"/>
</dbReference>
<gene>
    <name evidence="2" type="ORF">AMSG_10059</name>
</gene>
<dbReference type="Proteomes" id="UP000054408">
    <property type="component" value="Unassembled WGS sequence"/>
</dbReference>
<keyword evidence="3" id="KW-1185">Reference proteome</keyword>
<proteinExistence type="predicted"/>
<feature type="coiled-coil region" evidence="1">
    <location>
        <begin position="4"/>
        <end position="42"/>
    </location>
</feature>
<accession>A0A0L0DPN8</accession>
<keyword evidence="1" id="KW-0175">Coiled coil</keyword>
<sequence>MSKLDEENAMLRAYRNASRELLKQADEERQSLLARVRTLELALKSALASSSIPRAYLETTTNLSNASYSGKWAETELDFSAIGLPMKDGDVGPIESVAWTDVEFGAGYAGSEPKMAPCAECASREELINALRQQIEAKLHRPG</sequence>
<organism evidence="2 3">
    <name type="scientific">Thecamonas trahens ATCC 50062</name>
    <dbReference type="NCBI Taxonomy" id="461836"/>
    <lineage>
        <taxon>Eukaryota</taxon>
        <taxon>Apusozoa</taxon>
        <taxon>Apusomonadida</taxon>
        <taxon>Apusomonadidae</taxon>
        <taxon>Thecamonas</taxon>
    </lineage>
</organism>
<name>A0A0L0DPN8_THETB</name>
<evidence type="ECO:0000313" key="2">
    <source>
        <dbReference type="EMBL" id="KNC54262.1"/>
    </source>
</evidence>
<dbReference type="EMBL" id="GL349487">
    <property type="protein sequence ID" value="KNC54262.1"/>
    <property type="molecule type" value="Genomic_DNA"/>
</dbReference>
<evidence type="ECO:0000256" key="1">
    <source>
        <dbReference type="SAM" id="Coils"/>
    </source>
</evidence>
<protein>
    <submittedName>
        <fullName evidence="2">Uncharacterized protein</fullName>
    </submittedName>
</protein>
<dbReference type="GeneID" id="25568382"/>